<name>A0A0H5QN65_9EUKA</name>
<dbReference type="EMBL" id="HACM01002359">
    <property type="protein sequence ID" value="CRZ02801.1"/>
    <property type="molecule type" value="Transcribed_RNA"/>
</dbReference>
<feature type="region of interest" description="Disordered" evidence="1">
    <location>
        <begin position="1"/>
        <end position="123"/>
    </location>
</feature>
<accession>A0A0H5QN65</accession>
<protein>
    <submittedName>
        <fullName evidence="2">Uncharacterized protein</fullName>
    </submittedName>
</protein>
<feature type="compositionally biased region" description="Polar residues" evidence="1">
    <location>
        <begin position="14"/>
        <end position="45"/>
    </location>
</feature>
<reference evidence="2" key="1">
    <citation type="submission" date="2015-04" db="EMBL/GenBank/DDBJ databases">
        <title>The genome sequence of the plant pathogenic Rhizarian Plasmodiophora brassicae reveals insights in its biotrophic life cycle and the origin of chitin synthesis.</title>
        <authorList>
            <person name="Schwelm A."/>
            <person name="Fogelqvist J."/>
            <person name="Knaust A."/>
            <person name="Julke S."/>
            <person name="Lilja T."/>
            <person name="Dhandapani V."/>
            <person name="Bonilla-Rosso G."/>
            <person name="Karlsson M."/>
            <person name="Shevchenko A."/>
            <person name="Choi S.R."/>
            <person name="Kim H.G."/>
            <person name="Park J.Y."/>
            <person name="Lim Y.P."/>
            <person name="Ludwig-Muller J."/>
            <person name="Dixelius C."/>
        </authorList>
    </citation>
    <scope>NUCLEOTIDE SEQUENCE</scope>
    <source>
        <tissue evidence="2">Potato root galls</tissue>
    </source>
</reference>
<evidence type="ECO:0000256" key="1">
    <source>
        <dbReference type="SAM" id="MobiDB-lite"/>
    </source>
</evidence>
<dbReference type="AlphaFoldDB" id="A0A0H5QN65"/>
<organism evidence="2">
    <name type="scientific">Spongospora subterranea</name>
    <dbReference type="NCBI Taxonomy" id="70186"/>
    <lineage>
        <taxon>Eukaryota</taxon>
        <taxon>Sar</taxon>
        <taxon>Rhizaria</taxon>
        <taxon>Endomyxa</taxon>
        <taxon>Phytomyxea</taxon>
        <taxon>Plasmodiophorida</taxon>
        <taxon>Plasmodiophoridae</taxon>
        <taxon>Spongospora</taxon>
    </lineage>
</organism>
<feature type="compositionally biased region" description="Low complexity" evidence="1">
    <location>
        <begin position="98"/>
        <end position="108"/>
    </location>
</feature>
<proteinExistence type="predicted"/>
<evidence type="ECO:0000313" key="2">
    <source>
        <dbReference type="EMBL" id="CRZ02801.1"/>
    </source>
</evidence>
<sequence>MPAKQPSAPDMNDSRQLYQPPQLNGNSPLGSSQPQSANNGYSMQSGAVDRNGYSQLQEGQQGPVMSYPVPQRYVPESAPYGQSPYAPPALDSSGPYSVPVAQQQAPQQTSEASMYSPYAPVMSNAPPYPHRTANCQRCNSPYPLPEGASSWRCKSCLELNSLHADQCALL</sequence>